<reference evidence="5" key="3">
    <citation type="submission" date="2025-04" db="UniProtKB">
        <authorList>
            <consortium name="RefSeq"/>
        </authorList>
    </citation>
    <scope>IDENTIFICATION</scope>
    <source>
        <strain evidence="5">CBS 304.34</strain>
    </source>
</reference>
<dbReference type="SUPFAM" id="SSF53335">
    <property type="entry name" value="S-adenosyl-L-methionine-dependent methyltransferases"/>
    <property type="match status" value="1"/>
</dbReference>
<dbReference type="InterPro" id="IPR005299">
    <property type="entry name" value="MeTrfase_7"/>
</dbReference>
<keyword evidence="2" id="KW-0460">Magnesium</keyword>
<name>A0A6A6Y7G4_9PEZI</name>
<dbReference type="InterPro" id="IPR042086">
    <property type="entry name" value="MeTrfase_capping"/>
</dbReference>
<dbReference type="GeneID" id="54464790"/>
<organism evidence="3">
    <name type="scientific">Mytilinidion resinicola</name>
    <dbReference type="NCBI Taxonomy" id="574789"/>
    <lineage>
        <taxon>Eukaryota</taxon>
        <taxon>Fungi</taxon>
        <taxon>Dikarya</taxon>
        <taxon>Ascomycota</taxon>
        <taxon>Pezizomycotina</taxon>
        <taxon>Dothideomycetes</taxon>
        <taxon>Pleosporomycetidae</taxon>
        <taxon>Mytilinidiales</taxon>
        <taxon>Mytilinidiaceae</taxon>
        <taxon>Mytilinidion</taxon>
    </lineage>
</organism>
<dbReference type="Gene3D" id="1.10.1200.270">
    <property type="entry name" value="Methyltransferase, alpha-helical capping domain"/>
    <property type="match status" value="1"/>
</dbReference>
<dbReference type="PANTHER" id="PTHR31009">
    <property type="entry name" value="S-ADENOSYL-L-METHIONINE:CARBOXYL METHYLTRANSFERASE FAMILY PROTEIN"/>
    <property type="match status" value="1"/>
</dbReference>
<keyword evidence="3 5" id="KW-0489">Methyltransferase</keyword>
<reference evidence="3 5" key="1">
    <citation type="journal article" date="2020" name="Stud. Mycol.">
        <title>101 Dothideomycetes genomes: a test case for predicting lifestyles and emergence of pathogens.</title>
        <authorList>
            <person name="Haridas S."/>
            <person name="Albert R."/>
            <person name="Binder M."/>
            <person name="Bloem J."/>
            <person name="Labutti K."/>
            <person name="Salamov A."/>
            <person name="Andreopoulos B."/>
            <person name="Baker S."/>
            <person name="Barry K."/>
            <person name="Bills G."/>
            <person name="Bluhm B."/>
            <person name="Cannon C."/>
            <person name="Castanera R."/>
            <person name="Culley D."/>
            <person name="Daum C."/>
            <person name="Ezra D."/>
            <person name="Gonzalez J."/>
            <person name="Henrissat B."/>
            <person name="Kuo A."/>
            <person name="Liang C."/>
            <person name="Lipzen A."/>
            <person name="Lutzoni F."/>
            <person name="Magnuson J."/>
            <person name="Mondo S."/>
            <person name="Nolan M."/>
            <person name="Ohm R."/>
            <person name="Pangilinan J."/>
            <person name="Park H.-J."/>
            <person name="Ramirez L."/>
            <person name="Alfaro M."/>
            <person name="Sun H."/>
            <person name="Tritt A."/>
            <person name="Yoshinaga Y."/>
            <person name="Zwiers L.-H."/>
            <person name="Turgeon B."/>
            <person name="Goodwin S."/>
            <person name="Spatafora J."/>
            <person name="Crous P."/>
            <person name="Grigoriev I."/>
        </authorList>
    </citation>
    <scope>NUCLEOTIDE SEQUENCE</scope>
    <source>
        <strain evidence="3 5">CBS 304.34</strain>
    </source>
</reference>
<evidence type="ECO:0000313" key="3">
    <source>
        <dbReference type="EMBL" id="KAF2804630.1"/>
    </source>
</evidence>
<dbReference type="EMBL" id="MU003712">
    <property type="protein sequence ID" value="KAF2804630.1"/>
    <property type="molecule type" value="Genomic_DNA"/>
</dbReference>
<protein>
    <submittedName>
        <fullName evidence="3 5">S-adenosyl-L-methionine-dependent methyltransferase</fullName>
    </submittedName>
</protein>
<reference evidence="5" key="2">
    <citation type="submission" date="2020-04" db="EMBL/GenBank/DDBJ databases">
        <authorList>
            <consortium name="NCBI Genome Project"/>
        </authorList>
    </citation>
    <scope>NUCLEOTIDE SEQUENCE</scope>
    <source>
        <strain evidence="5">CBS 304.34</strain>
    </source>
</reference>
<dbReference type="OrthoDB" id="1523883at2759"/>
<dbReference type="GO" id="GO:0046872">
    <property type="term" value="F:metal ion binding"/>
    <property type="evidence" value="ECO:0007669"/>
    <property type="project" value="UniProtKB-KW"/>
</dbReference>
<dbReference type="AlphaFoldDB" id="A0A6A6Y7G4"/>
<evidence type="ECO:0000313" key="4">
    <source>
        <dbReference type="Proteomes" id="UP000504636"/>
    </source>
</evidence>
<sequence>MAENEVVMRGDGNYNKNSSLQQVAVLPALSLLPSLSTQKLPVIVDYGCSQGGSSIIPLKTLLATIPSGSSVQLIFNDRPENDFTTLSRTIKDREADLNRNGELHTFPSMVPISYFNQIVPDNTVDVGMAWSTLNYLETQMPLAPTADLREMVRQRAVRNVKQGHADLVKVLALRAREIKKGGAFIAGTSARPCGEGSHIASSIIGLMMGPIGAMVAAGRMTPQNIMAMDPPAHERAMEEVNSVFEEVKELWSVESCFEKTIVHPAYEWLVEELKKDDGSGKEGLRREFATRIVDWILAAFAGFFVKALRSGRDD</sequence>
<evidence type="ECO:0000256" key="1">
    <source>
        <dbReference type="ARBA" id="ARBA00022723"/>
    </source>
</evidence>
<keyword evidence="1" id="KW-0479">Metal-binding</keyword>
<gene>
    <name evidence="3 5" type="ORF">BDZ99DRAFT_502490</name>
</gene>
<evidence type="ECO:0000256" key="2">
    <source>
        <dbReference type="ARBA" id="ARBA00022842"/>
    </source>
</evidence>
<keyword evidence="3" id="KW-0808">Transferase</keyword>
<dbReference type="Proteomes" id="UP000504636">
    <property type="component" value="Unplaced"/>
</dbReference>
<dbReference type="Pfam" id="PF03492">
    <property type="entry name" value="Methyltransf_7"/>
    <property type="match status" value="1"/>
</dbReference>
<dbReference type="InterPro" id="IPR029063">
    <property type="entry name" value="SAM-dependent_MTases_sf"/>
</dbReference>
<dbReference type="GO" id="GO:0032259">
    <property type="term" value="P:methylation"/>
    <property type="evidence" value="ECO:0007669"/>
    <property type="project" value="UniProtKB-KW"/>
</dbReference>
<evidence type="ECO:0000313" key="5">
    <source>
        <dbReference type="RefSeq" id="XP_033571594.1"/>
    </source>
</evidence>
<keyword evidence="4" id="KW-1185">Reference proteome</keyword>
<dbReference type="GO" id="GO:0008168">
    <property type="term" value="F:methyltransferase activity"/>
    <property type="evidence" value="ECO:0007669"/>
    <property type="project" value="UniProtKB-KW"/>
</dbReference>
<dbReference type="Gene3D" id="3.40.50.150">
    <property type="entry name" value="Vaccinia Virus protein VP39"/>
    <property type="match status" value="1"/>
</dbReference>
<accession>A0A6A6Y7G4</accession>
<proteinExistence type="predicted"/>
<dbReference type="RefSeq" id="XP_033571594.1">
    <property type="nucleotide sequence ID" value="XM_033723897.1"/>
</dbReference>